<dbReference type="RefSeq" id="XP_038750359.1">
    <property type="nucleotide sequence ID" value="XM_038884659.1"/>
</dbReference>
<reference evidence="2" key="2">
    <citation type="submission" date="2020-11" db="EMBL/GenBank/DDBJ databases">
        <title>Whole genome sequencing of Colletotrichum sp.</title>
        <authorList>
            <person name="Li H."/>
        </authorList>
    </citation>
    <scope>NUCLEOTIDE SEQUENCE</scope>
    <source>
        <strain evidence="2">CkLH20</strain>
    </source>
</reference>
<accession>A0A9P6IC52</accession>
<protein>
    <submittedName>
        <fullName evidence="2">Epoxide hydrolase</fullName>
    </submittedName>
</protein>
<dbReference type="InterPro" id="IPR029058">
    <property type="entry name" value="AB_hydrolase_fold"/>
</dbReference>
<dbReference type="PANTHER" id="PTHR43798">
    <property type="entry name" value="MONOACYLGLYCEROL LIPASE"/>
    <property type="match status" value="1"/>
</dbReference>
<name>A0A9P6IC52_9PEZI</name>
<dbReference type="GO" id="GO:0046464">
    <property type="term" value="P:acylglycerol catabolic process"/>
    <property type="evidence" value="ECO:0007669"/>
    <property type="project" value="TreeGrafter"/>
</dbReference>
<dbReference type="InterPro" id="IPR000073">
    <property type="entry name" value="AB_hydrolase_1"/>
</dbReference>
<sequence>MDSIPSKTLQISSTITYKYYVSKPSQPNAPTVLFLHGFPSSASDFAPQARHLVSLGHGVIVPDLLGYGGTSKPRDPREYVWRAMSSHVAAILDSEGADAVVGVGHDLGSWFLSRLYHLHPDRFRGLVFLDVGYAAPGQRFDVEMINRMTREMTGEERFRYWDLFTDDEGVALMDGNVESVVSLMHAAPEVMARNLGPKDKAREWVSAGRVAQTHLSGDEGGKYLREKVAMFEEGGWTGPTNWYRALRENMSWDDEKDMSKELEVPVLVVGCGRDEMTLPGMQDQMTRLWARAAYRFEVLDTGHWVMLEDPEGTNRLLEEFLGLVAEA</sequence>
<dbReference type="Pfam" id="PF12697">
    <property type="entry name" value="Abhydrolase_6"/>
    <property type="match status" value="1"/>
</dbReference>
<keyword evidence="3" id="KW-1185">Reference proteome</keyword>
<dbReference type="Proteomes" id="UP000781932">
    <property type="component" value="Unassembled WGS sequence"/>
</dbReference>
<dbReference type="OrthoDB" id="284184at2759"/>
<comment type="caution">
    <text evidence="2">The sequence shown here is derived from an EMBL/GenBank/DDBJ whole genome shotgun (WGS) entry which is preliminary data.</text>
</comment>
<proteinExistence type="predicted"/>
<dbReference type="PRINTS" id="PR00412">
    <property type="entry name" value="EPOXHYDRLASE"/>
</dbReference>
<evidence type="ECO:0000313" key="3">
    <source>
        <dbReference type="Proteomes" id="UP000781932"/>
    </source>
</evidence>
<dbReference type="Gene3D" id="3.40.50.1820">
    <property type="entry name" value="alpha/beta hydrolase"/>
    <property type="match status" value="1"/>
</dbReference>
<dbReference type="InterPro" id="IPR050266">
    <property type="entry name" value="AB_hydrolase_sf"/>
</dbReference>
<dbReference type="GeneID" id="62157733"/>
<dbReference type="SUPFAM" id="SSF53474">
    <property type="entry name" value="alpha/beta-Hydrolases"/>
    <property type="match status" value="1"/>
</dbReference>
<evidence type="ECO:0000259" key="1">
    <source>
        <dbReference type="Pfam" id="PF12697"/>
    </source>
</evidence>
<organism evidence="2 3">
    <name type="scientific">Colletotrichum karsti</name>
    <dbReference type="NCBI Taxonomy" id="1095194"/>
    <lineage>
        <taxon>Eukaryota</taxon>
        <taxon>Fungi</taxon>
        <taxon>Dikarya</taxon>
        <taxon>Ascomycota</taxon>
        <taxon>Pezizomycotina</taxon>
        <taxon>Sordariomycetes</taxon>
        <taxon>Hypocreomycetidae</taxon>
        <taxon>Glomerellales</taxon>
        <taxon>Glomerellaceae</taxon>
        <taxon>Colletotrichum</taxon>
        <taxon>Colletotrichum boninense species complex</taxon>
    </lineage>
</organism>
<evidence type="ECO:0000313" key="2">
    <source>
        <dbReference type="EMBL" id="KAF9880898.1"/>
    </source>
</evidence>
<gene>
    <name evidence="2" type="ORF">CkaCkLH20_01940</name>
</gene>
<dbReference type="AlphaFoldDB" id="A0A9P6IC52"/>
<dbReference type="InterPro" id="IPR000639">
    <property type="entry name" value="Epox_hydrolase-like"/>
</dbReference>
<keyword evidence="2" id="KW-0378">Hydrolase</keyword>
<reference evidence="2" key="1">
    <citation type="submission" date="2020-03" db="EMBL/GenBank/DDBJ databases">
        <authorList>
            <person name="He L."/>
        </authorList>
    </citation>
    <scope>NUCLEOTIDE SEQUENCE</scope>
    <source>
        <strain evidence="2">CkLH20</strain>
    </source>
</reference>
<dbReference type="GO" id="GO:0047372">
    <property type="term" value="F:monoacylglycerol lipase activity"/>
    <property type="evidence" value="ECO:0007669"/>
    <property type="project" value="TreeGrafter"/>
</dbReference>
<feature type="domain" description="AB hydrolase-1" evidence="1">
    <location>
        <begin position="32"/>
        <end position="314"/>
    </location>
</feature>
<dbReference type="PANTHER" id="PTHR43798:SF33">
    <property type="entry name" value="HYDROLASE, PUTATIVE (AFU_ORTHOLOGUE AFUA_2G14860)-RELATED"/>
    <property type="match status" value="1"/>
</dbReference>
<dbReference type="EMBL" id="JAATWM020000004">
    <property type="protein sequence ID" value="KAF9880898.1"/>
    <property type="molecule type" value="Genomic_DNA"/>
</dbReference>
<dbReference type="GO" id="GO:0016020">
    <property type="term" value="C:membrane"/>
    <property type="evidence" value="ECO:0007669"/>
    <property type="project" value="TreeGrafter"/>
</dbReference>